<proteinExistence type="predicted"/>
<reference evidence="2" key="2">
    <citation type="journal article" date="2023" name="IMA Fungus">
        <title>Comparative genomic study of the Penicillium genus elucidates a diverse pangenome and 15 lateral gene transfer events.</title>
        <authorList>
            <person name="Petersen C."/>
            <person name="Sorensen T."/>
            <person name="Nielsen M.R."/>
            <person name="Sondergaard T.E."/>
            <person name="Sorensen J.L."/>
            <person name="Fitzpatrick D.A."/>
            <person name="Frisvad J.C."/>
            <person name="Nielsen K.L."/>
        </authorList>
    </citation>
    <scope>NUCLEOTIDE SEQUENCE</scope>
    <source>
        <strain evidence="2">IBT 29864</strain>
    </source>
</reference>
<organism evidence="2 3">
    <name type="scientific">Penicillium cataractarum</name>
    <dbReference type="NCBI Taxonomy" id="2100454"/>
    <lineage>
        <taxon>Eukaryota</taxon>
        <taxon>Fungi</taxon>
        <taxon>Dikarya</taxon>
        <taxon>Ascomycota</taxon>
        <taxon>Pezizomycotina</taxon>
        <taxon>Eurotiomycetes</taxon>
        <taxon>Eurotiomycetidae</taxon>
        <taxon>Eurotiales</taxon>
        <taxon>Aspergillaceae</taxon>
        <taxon>Penicillium</taxon>
    </lineage>
</organism>
<evidence type="ECO:0000313" key="2">
    <source>
        <dbReference type="EMBL" id="KAJ5381422.1"/>
    </source>
</evidence>
<dbReference type="GeneID" id="81435958"/>
<feature type="compositionally biased region" description="Pro residues" evidence="1">
    <location>
        <begin position="112"/>
        <end position="121"/>
    </location>
</feature>
<keyword evidence="3" id="KW-1185">Reference proteome</keyword>
<feature type="compositionally biased region" description="Acidic residues" evidence="1">
    <location>
        <begin position="28"/>
        <end position="46"/>
    </location>
</feature>
<accession>A0A9W9SN94</accession>
<name>A0A9W9SN94_9EURO</name>
<gene>
    <name evidence="2" type="ORF">N7496_003850</name>
</gene>
<dbReference type="OrthoDB" id="4364194at2759"/>
<comment type="caution">
    <text evidence="2">The sequence shown here is derived from an EMBL/GenBank/DDBJ whole genome shotgun (WGS) entry which is preliminary data.</text>
</comment>
<sequence>MSAFPDPPSTPPRGPVNPTSATPTGMIDDMESDDFYDSTSSSDDELIQGPSKKVKLTPRDSAGDAVKNDTPVPAKGAASPKDGTLTEGSVHSEGKAPASVPADTDAECLVATPPPTSPPLGPREDTTVAVPGDSLPATTVPDAPSAGNEPPASRESTPSEPFCATNYPIFDPDDSDYEFGDYDATVFTEPYAYRQYMLERQVWRMVESRITRHLQDCLRGSALTWYQEELNDEEREDLRDGSLEDWVDSLCDRFSRPPEDHLEKIKENPLDLTVVRASKNIDYWLDGQFKRADPVTDEHWEALHMVWESIDPELRKDVPEPDSDSCYVGFLWDLEHAHVQWRLRLGLPPMCAFS</sequence>
<feature type="compositionally biased region" description="Pro residues" evidence="1">
    <location>
        <begin position="1"/>
        <end position="15"/>
    </location>
</feature>
<dbReference type="EMBL" id="JAPZBS010000002">
    <property type="protein sequence ID" value="KAJ5381422.1"/>
    <property type="molecule type" value="Genomic_DNA"/>
</dbReference>
<dbReference type="RefSeq" id="XP_056558993.1">
    <property type="nucleotide sequence ID" value="XM_056696781.1"/>
</dbReference>
<feature type="region of interest" description="Disordered" evidence="1">
    <location>
        <begin position="1"/>
        <end position="161"/>
    </location>
</feature>
<evidence type="ECO:0000313" key="3">
    <source>
        <dbReference type="Proteomes" id="UP001147782"/>
    </source>
</evidence>
<protein>
    <submittedName>
        <fullName evidence="2">Uncharacterized protein</fullName>
    </submittedName>
</protein>
<evidence type="ECO:0000256" key="1">
    <source>
        <dbReference type="SAM" id="MobiDB-lite"/>
    </source>
</evidence>
<dbReference type="AlphaFoldDB" id="A0A9W9SN94"/>
<reference evidence="2" key="1">
    <citation type="submission" date="2022-11" db="EMBL/GenBank/DDBJ databases">
        <authorList>
            <person name="Petersen C."/>
        </authorList>
    </citation>
    <scope>NUCLEOTIDE SEQUENCE</scope>
    <source>
        <strain evidence="2">IBT 29864</strain>
    </source>
</reference>
<dbReference type="Proteomes" id="UP001147782">
    <property type="component" value="Unassembled WGS sequence"/>
</dbReference>